<proteinExistence type="predicted"/>
<evidence type="ECO:0000256" key="1">
    <source>
        <dbReference type="SAM" id="MobiDB-lite"/>
    </source>
</evidence>
<keyword evidence="2" id="KW-0732">Signal</keyword>
<feature type="region of interest" description="Disordered" evidence="1">
    <location>
        <begin position="36"/>
        <end position="89"/>
    </location>
</feature>
<reference evidence="3 4" key="1">
    <citation type="journal article" date="2023" name="Plants (Basel)">
        <title>Bridging the Gap: Combining Genomics and Transcriptomics Approaches to Understand Stylosanthes scabra, an Orphan Legume from the Brazilian Caatinga.</title>
        <authorList>
            <person name="Ferreira-Neto J.R.C."/>
            <person name="da Silva M.D."/>
            <person name="Binneck E."/>
            <person name="de Melo N.F."/>
            <person name="da Silva R.H."/>
            <person name="de Melo A.L.T.M."/>
            <person name="Pandolfi V."/>
            <person name="Bustamante F.O."/>
            <person name="Brasileiro-Vidal A.C."/>
            <person name="Benko-Iseppon A.M."/>
        </authorList>
    </citation>
    <scope>NUCLEOTIDE SEQUENCE [LARGE SCALE GENOMIC DNA]</scope>
    <source>
        <tissue evidence="3">Leaves</tissue>
    </source>
</reference>
<organism evidence="3 4">
    <name type="scientific">Stylosanthes scabra</name>
    <dbReference type="NCBI Taxonomy" id="79078"/>
    <lineage>
        <taxon>Eukaryota</taxon>
        <taxon>Viridiplantae</taxon>
        <taxon>Streptophyta</taxon>
        <taxon>Embryophyta</taxon>
        <taxon>Tracheophyta</taxon>
        <taxon>Spermatophyta</taxon>
        <taxon>Magnoliopsida</taxon>
        <taxon>eudicotyledons</taxon>
        <taxon>Gunneridae</taxon>
        <taxon>Pentapetalae</taxon>
        <taxon>rosids</taxon>
        <taxon>fabids</taxon>
        <taxon>Fabales</taxon>
        <taxon>Fabaceae</taxon>
        <taxon>Papilionoideae</taxon>
        <taxon>50 kb inversion clade</taxon>
        <taxon>dalbergioids sensu lato</taxon>
        <taxon>Dalbergieae</taxon>
        <taxon>Pterocarpus clade</taxon>
        <taxon>Stylosanthes</taxon>
    </lineage>
</organism>
<protein>
    <submittedName>
        <fullName evidence="3">Uncharacterized protein</fullName>
    </submittedName>
</protein>
<evidence type="ECO:0000256" key="2">
    <source>
        <dbReference type="SAM" id="SignalP"/>
    </source>
</evidence>
<sequence>MPKKIIMLLLQLTLLLALLVNLPPTFLMICDSESQDKDVNPAPVPTATRDIFPKSDARDTASVVGTAIEDEGVEEEGTQTDNTLEHTQDGDSDIVYASCNTPIFDTVHNAYDWNATFPNLKISKL</sequence>
<feature type="compositionally biased region" description="Acidic residues" evidence="1">
    <location>
        <begin position="68"/>
        <end position="78"/>
    </location>
</feature>
<evidence type="ECO:0000313" key="3">
    <source>
        <dbReference type="EMBL" id="MED6157680.1"/>
    </source>
</evidence>
<evidence type="ECO:0000313" key="4">
    <source>
        <dbReference type="Proteomes" id="UP001341840"/>
    </source>
</evidence>
<name>A0ABU6U919_9FABA</name>
<comment type="caution">
    <text evidence="3">The sequence shown here is derived from an EMBL/GenBank/DDBJ whole genome shotgun (WGS) entry which is preliminary data.</text>
</comment>
<dbReference type="Proteomes" id="UP001341840">
    <property type="component" value="Unassembled WGS sequence"/>
</dbReference>
<dbReference type="EMBL" id="JASCZI010120923">
    <property type="protein sequence ID" value="MED6157680.1"/>
    <property type="molecule type" value="Genomic_DNA"/>
</dbReference>
<accession>A0ABU6U919</accession>
<keyword evidence="4" id="KW-1185">Reference proteome</keyword>
<gene>
    <name evidence="3" type="ORF">PIB30_025624</name>
</gene>
<feature type="signal peptide" evidence="2">
    <location>
        <begin position="1"/>
        <end position="17"/>
    </location>
</feature>
<feature type="chain" id="PRO_5046787204" evidence="2">
    <location>
        <begin position="18"/>
        <end position="125"/>
    </location>
</feature>